<dbReference type="InterPro" id="IPR050109">
    <property type="entry name" value="HTH-type_TetR-like_transc_reg"/>
</dbReference>
<dbReference type="EMBL" id="LR778301">
    <property type="protein sequence ID" value="CAB1367313.1"/>
    <property type="molecule type" value="Genomic_DNA"/>
</dbReference>
<feature type="region of interest" description="Disordered" evidence="2">
    <location>
        <begin position="1"/>
        <end position="26"/>
    </location>
</feature>
<dbReference type="AlphaFoldDB" id="A0A6S6XT25"/>
<dbReference type="GO" id="GO:0000976">
    <property type="term" value="F:transcription cis-regulatory region binding"/>
    <property type="evidence" value="ECO:0007669"/>
    <property type="project" value="TreeGrafter"/>
</dbReference>
<reference evidence="3 4" key="1">
    <citation type="submission" date="2020-03" db="EMBL/GenBank/DDBJ databases">
        <authorList>
            <consortium name="Genoscope - CEA"/>
            <person name="William W."/>
        </authorList>
    </citation>
    <scope>NUCLEOTIDE SEQUENCE [LARGE SCALE GENOMIC DNA]</scope>
    <source>
        <strain evidence="4">DSM 16959</strain>
    </source>
</reference>
<dbReference type="Proteomes" id="UP000515733">
    <property type="component" value="Chromosome"/>
</dbReference>
<evidence type="ECO:0000256" key="1">
    <source>
        <dbReference type="ARBA" id="ARBA00023125"/>
    </source>
</evidence>
<accession>A0A6S6XT25</accession>
<dbReference type="PROSITE" id="PS50977">
    <property type="entry name" value="HTH_TETR_2"/>
    <property type="match status" value="1"/>
</dbReference>
<evidence type="ECO:0000313" key="4">
    <source>
        <dbReference type="Proteomes" id="UP000515733"/>
    </source>
</evidence>
<keyword evidence="4" id="KW-1185">Reference proteome</keyword>
<dbReference type="GO" id="GO:0003700">
    <property type="term" value="F:DNA-binding transcription factor activity"/>
    <property type="evidence" value="ECO:0007669"/>
    <property type="project" value="TreeGrafter"/>
</dbReference>
<dbReference type="SUPFAM" id="SSF46689">
    <property type="entry name" value="Homeodomain-like"/>
    <property type="match status" value="1"/>
</dbReference>
<dbReference type="OrthoDB" id="9816320at2"/>
<dbReference type="PRINTS" id="PR00455">
    <property type="entry name" value="HTHTETR"/>
</dbReference>
<dbReference type="PANTHER" id="PTHR30055:SF223">
    <property type="entry name" value="HTH-TYPE TRANSCRIPTIONAL REGULATOR UIDR"/>
    <property type="match status" value="1"/>
</dbReference>
<evidence type="ECO:0000313" key="3">
    <source>
        <dbReference type="EMBL" id="CAB1367313.1"/>
    </source>
</evidence>
<dbReference type="PANTHER" id="PTHR30055">
    <property type="entry name" value="HTH-TYPE TRANSCRIPTIONAL REGULATOR RUTR"/>
    <property type="match status" value="1"/>
</dbReference>
<evidence type="ECO:0000256" key="2">
    <source>
        <dbReference type="SAM" id="MobiDB-lite"/>
    </source>
</evidence>
<proteinExistence type="predicted"/>
<dbReference type="Gene3D" id="1.10.357.10">
    <property type="entry name" value="Tetracycline Repressor, domain 2"/>
    <property type="match status" value="1"/>
</dbReference>
<sequence>MTRKTPSTTEERGHEGLPRPRKLPTQSRSRALVEAVVETCLRILDEEGAAALTVQRIAEVSGATVGSIYQYFPNKDAVIALVYERVLQTEAVRVSLDHGRISGLPLAVALREIIGNTIRMELRLSRLNREFHLKYYADLQLGMRCGTYATSRDYVQDTWLKFIQLYDNEITTPDREAAAYMLGMGLRAVVRMALEDDPARLEQPGFLDSLVDMALGAVRPPR</sequence>
<keyword evidence="1" id="KW-0238">DNA-binding</keyword>
<organism evidence="3 4">
    <name type="scientific">Denitratisoma oestradiolicum</name>
    <dbReference type="NCBI Taxonomy" id="311182"/>
    <lineage>
        <taxon>Bacteria</taxon>
        <taxon>Pseudomonadati</taxon>
        <taxon>Pseudomonadota</taxon>
        <taxon>Betaproteobacteria</taxon>
        <taxon>Nitrosomonadales</taxon>
        <taxon>Sterolibacteriaceae</taxon>
        <taxon>Denitratisoma</taxon>
    </lineage>
</organism>
<dbReference type="InterPro" id="IPR001647">
    <property type="entry name" value="HTH_TetR"/>
</dbReference>
<dbReference type="Pfam" id="PF00440">
    <property type="entry name" value="TetR_N"/>
    <property type="match status" value="1"/>
</dbReference>
<name>A0A6S6XT25_9PROT</name>
<protein>
    <submittedName>
        <fullName evidence="3">Transcriptional regulator</fullName>
    </submittedName>
</protein>
<dbReference type="RefSeq" id="WP_145770193.1">
    <property type="nucleotide sequence ID" value="NZ_LR778301.1"/>
</dbReference>
<dbReference type="InterPro" id="IPR009057">
    <property type="entry name" value="Homeodomain-like_sf"/>
</dbReference>
<gene>
    <name evidence="3" type="ORF">DENOEST_0141</name>
</gene>
<feature type="compositionally biased region" description="Basic and acidic residues" evidence="2">
    <location>
        <begin position="9"/>
        <end position="18"/>
    </location>
</feature>
<dbReference type="KEGG" id="doe:DENOEST_0141"/>